<protein>
    <submittedName>
        <fullName evidence="1">Uncharacterized protein</fullName>
    </submittedName>
</protein>
<sequence length="355" mass="40536">MEVKNMLFMSKGNGENSFFQNCSFTQKVVAMSKPALEKVVESLFSECFLPYQVLNVADLGCSSGRTTFLVMETVIESVKRKCRELNYQIPGFQFYLNDLPGNDFNTLFKGLSNFTEKYNDLPCFVMGCPGSFHGRLFPKSSMHLVHSSYGAHWLSKVPRLMDKEGLPLNKGKVYISKTSPAAVKEEYLAQFQEDFSLFLKSRSHEMIREGRVILIINGRLSEDPTNGEPWEPLAEAIADMVSLEVIPEEKLDSFNVPYYIPSEKEVKNIVDREGSFELEVLETFPIEMGDKSVWSSDEKFIKNLRSFTESMVSHHFGEEILDKLYDKFAQIVLQDLATRTEPSEVISFVVVLRRL</sequence>
<name>A0ACC0Z148_9ROSI</name>
<evidence type="ECO:0000313" key="2">
    <source>
        <dbReference type="Proteomes" id="UP001163603"/>
    </source>
</evidence>
<organism evidence="1 2">
    <name type="scientific">Pistacia integerrima</name>
    <dbReference type="NCBI Taxonomy" id="434235"/>
    <lineage>
        <taxon>Eukaryota</taxon>
        <taxon>Viridiplantae</taxon>
        <taxon>Streptophyta</taxon>
        <taxon>Embryophyta</taxon>
        <taxon>Tracheophyta</taxon>
        <taxon>Spermatophyta</taxon>
        <taxon>Magnoliopsida</taxon>
        <taxon>eudicotyledons</taxon>
        <taxon>Gunneridae</taxon>
        <taxon>Pentapetalae</taxon>
        <taxon>rosids</taxon>
        <taxon>malvids</taxon>
        <taxon>Sapindales</taxon>
        <taxon>Anacardiaceae</taxon>
        <taxon>Pistacia</taxon>
    </lineage>
</organism>
<dbReference type="EMBL" id="CM047738">
    <property type="protein sequence ID" value="KAJ0044632.1"/>
    <property type="molecule type" value="Genomic_DNA"/>
</dbReference>
<gene>
    <name evidence="1" type="ORF">Pint_06451</name>
</gene>
<keyword evidence="2" id="KW-1185">Reference proteome</keyword>
<accession>A0ACC0Z148</accession>
<dbReference type="Proteomes" id="UP001163603">
    <property type="component" value="Chromosome 3"/>
</dbReference>
<evidence type="ECO:0000313" key="1">
    <source>
        <dbReference type="EMBL" id="KAJ0044632.1"/>
    </source>
</evidence>
<reference evidence="2" key="1">
    <citation type="journal article" date="2023" name="G3 (Bethesda)">
        <title>Genome assembly and association tests identify interacting loci associated with vigor, precocity, and sex in interspecific pistachio rootstocks.</title>
        <authorList>
            <person name="Palmer W."/>
            <person name="Jacygrad E."/>
            <person name="Sagayaradj S."/>
            <person name="Cavanaugh K."/>
            <person name="Han R."/>
            <person name="Bertier L."/>
            <person name="Beede B."/>
            <person name="Kafkas S."/>
            <person name="Golino D."/>
            <person name="Preece J."/>
            <person name="Michelmore R."/>
        </authorList>
    </citation>
    <scope>NUCLEOTIDE SEQUENCE [LARGE SCALE GENOMIC DNA]</scope>
</reference>
<proteinExistence type="predicted"/>
<comment type="caution">
    <text evidence="1">The sequence shown here is derived from an EMBL/GenBank/DDBJ whole genome shotgun (WGS) entry which is preliminary data.</text>
</comment>